<sequence>MFEITRSLYVLPLLVVMSYQPVCSFDVDTTRVFLEPVMYKKSCRNGMVANQDYFVVKGLVNISNIDEGGKGLMSVFYWDRRMKGNVWIEESVLNLKGTTCKDANTVKIDSCACTSMDAKYVRVLCNFTAKTIYSESYICLYYGWSGMRLSQNFRLPRIYATPVCIGPSINRAVKSHPGSFSVLLGTTLLGTAVVCLASSICSQL</sequence>
<keyword evidence="3" id="KW-1185">Reference proteome</keyword>
<dbReference type="EMBL" id="CAXITT010001517">
    <property type="protein sequence ID" value="CAL1548643.1"/>
    <property type="molecule type" value="Genomic_DNA"/>
</dbReference>
<dbReference type="Proteomes" id="UP001497497">
    <property type="component" value="Unassembled WGS sequence"/>
</dbReference>
<gene>
    <name evidence="2" type="ORF">GSLYS_00021960001</name>
</gene>
<protein>
    <submittedName>
        <fullName evidence="2">Uncharacterized protein</fullName>
    </submittedName>
</protein>
<evidence type="ECO:0000313" key="2">
    <source>
        <dbReference type="EMBL" id="CAL1548643.1"/>
    </source>
</evidence>
<evidence type="ECO:0000256" key="1">
    <source>
        <dbReference type="SAM" id="SignalP"/>
    </source>
</evidence>
<feature type="chain" id="PRO_5043606846" evidence="1">
    <location>
        <begin position="25"/>
        <end position="204"/>
    </location>
</feature>
<comment type="caution">
    <text evidence="2">The sequence shown here is derived from an EMBL/GenBank/DDBJ whole genome shotgun (WGS) entry which is preliminary data.</text>
</comment>
<accession>A0AAV2IPZ0</accession>
<feature type="signal peptide" evidence="1">
    <location>
        <begin position="1"/>
        <end position="24"/>
    </location>
</feature>
<reference evidence="2 3" key="1">
    <citation type="submission" date="2024-04" db="EMBL/GenBank/DDBJ databases">
        <authorList>
            <consortium name="Genoscope - CEA"/>
            <person name="William W."/>
        </authorList>
    </citation>
    <scope>NUCLEOTIDE SEQUENCE [LARGE SCALE GENOMIC DNA]</scope>
</reference>
<dbReference type="AlphaFoldDB" id="A0AAV2IPZ0"/>
<organism evidence="2 3">
    <name type="scientific">Lymnaea stagnalis</name>
    <name type="common">Great pond snail</name>
    <name type="synonym">Helix stagnalis</name>
    <dbReference type="NCBI Taxonomy" id="6523"/>
    <lineage>
        <taxon>Eukaryota</taxon>
        <taxon>Metazoa</taxon>
        <taxon>Spiralia</taxon>
        <taxon>Lophotrochozoa</taxon>
        <taxon>Mollusca</taxon>
        <taxon>Gastropoda</taxon>
        <taxon>Heterobranchia</taxon>
        <taxon>Euthyneura</taxon>
        <taxon>Panpulmonata</taxon>
        <taxon>Hygrophila</taxon>
        <taxon>Lymnaeoidea</taxon>
        <taxon>Lymnaeidae</taxon>
        <taxon>Lymnaea</taxon>
    </lineage>
</organism>
<proteinExistence type="predicted"/>
<evidence type="ECO:0000313" key="3">
    <source>
        <dbReference type="Proteomes" id="UP001497497"/>
    </source>
</evidence>
<keyword evidence="1" id="KW-0732">Signal</keyword>
<name>A0AAV2IPZ0_LYMST</name>